<evidence type="ECO:0000313" key="1">
    <source>
        <dbReference type="EMBL" id="ASF42030.1"/>
    </source>
</evidence>
<protein>
    <submittedName>
        <fullName evidence="1">Uncharacterized protein</fullName>
    </submittedName>
</protein>
<gene>
    <name evidence="1" type="ORF">CBG49_02395</name>
</gene>
<evidence type="ECO:0000313" key="2">
    <source>
        <dbReference type="Proteomes" id="UP000197007"/>
    </source>
</evidence>
<keyword evidence="2" id="KW-1185">Reference proteome</keyword>
<proteinExistence type="predicted"/>
<dbReference type="AlphaFoldDB" id="A0A1Z4BL95"/>
<dbReference type="RefSeq" id="WP_088593221.1">
    <property type="nucleotide sequence ID" value="NZ_CP022022.1"/>
</dbReference>
<organism evidence="1 2">
    <name type="scientific">Capnocytophaga endodontalis</name>
    <dbReference type="NCBI Taxonomy" id="2708117"/>
    <lineage>
        <taxon>Bacteria</taxon>
        <taxon>Pseudomonadati</taxon>
        <taxon>Bacteroidota</taxon>
        <taxon>Flavobacteriia</taxon>
        <taxon>Flavobacteriales</taxon>
        <taxon>Flavobacteriaceae</taxon>
        <taxon>Capnocytophaga</taxon>
    </lineage>
</organism>
<name>A0A1Z4BL95_9FLAO</name>
<reference evidence="2" key="1">
    <citation type="submission" date="2017-06" db="EMBL/GenBank/DDBJ databases">
        <title>Complete genome sequence of Capnocytophaga sp. KCOM 1579 (=ChDC OS43) isolated from a human refractory periapical abscess lesion.</title>
        <authorList>
            <person name="Kook J.-K."/>
            <person name="Park S.-N."/>
            <person name="Lim Y.K."/>
            <person name="Roh H."/>
        </authorList>
    </citation>
    <scope>NUCLEOTIDE SEQUENCE [LARGE SCALE GENOMIC DNA]</scope>
    <source>
        <strain evidence="2">ChDC OS43</strain>
    </source>
</reference>
<dbReference type="EMBL" id="CP022022">
    <property type="protein sequence ID" value="ASF42030.1"/>
    <property type="molecule type" value="Genomic_DNA"/>
</dbReference>
<accession>A0A1Z4BL95</accession>
<sequence length="102" mass="12777">MTIIELIKQIKPFPVLFIRKHSIFNLEVFIDAWYYRDEEEDVKADILYTDFYEWLRKRYNMNDSRGWADILLYKFETEEKALDEFFVLFNTFYKEKYKTSLW</sequence>
<dbReference type="Proteomes" id="UP000197007">
    <property type="component" value="Chromosome"/>
</dbReference>
<dbReference type="KEGG" id="capn:CBG49_02395"/>